<dbReference type="Pfam" id="PF08448">
    <property type="entry name" value="PAS_4"/>
    <property type="match status" value="2"/>
</dbReference>
<dbReference type="InterPro" id="IPR036097">
    <property type="entry name" value="HisK_dim/P_sf"/>
</dbReference>
<dbReference type="SMART" id="SM00448">
    <property type="entry name" value="REC"/>
    <property type="match status" value="1"/>
</dbReference>
<dbReference type="InterPro" id="IPR004358">
    <property type="entry name" value="Sig_transdc_His_kin-like_C"/>
</dbReference>
<feature type="domain" description="PAC" evidence="13">
    <location>
        <begin position="1022"/>
        <end position="1075"/>
    </location>
</feature>
<dbReference type="SMART" id="SM00091">
    <property type="entry name" value="PAS"/>
    <property type="match status" value="7"/>
</dbReference>
<dbReference type="CDD" id="cd17546">
    <property type="entry name" value="REC_hyHK_CKI1_RcsC-like"/>
    <property type="match status" value="1"/>
</dbReference>
<gene>
    <name evidence="14" type="ORF">SAMN05216200_103177</name>
</gene>
<dbReference type="PROSITE" id="PS50109">
    <property type="entry name" value="HIS_KIN"/>
    <property type="match status" value="1"/>
</dbReference>
<dbReference type="PANTHER" id="PTHR43047:SF72">
    <property type="entry name" value="OSMOSENSING HISTIDINE PROTEIN KINASE SLN1"/>
    <property type="match status" value="1"/>
</dbReference>
<dbReference type="InterPro" id="IPR003661">
    <property type="entry name" value="HisK_dim/P_dom"/>
</dbReference>
<dbReference type="SUPFAM" id="SSF55785">
    <property type="entry name" value="PYP-like sensor domain (PAS domain)"/>
    <property type="match status" value="8"/>
</dbReference>
<evidence type="ECO:0000256" key="6">
    <source>
        <dbReference type="ARBA" id="ARBA00023012"/>
    </source>
</evidence>
<dbReference type="InterPro" id="IPR011006">
    <property type="entry name" value="CheY-like_superfamily"/>
</dbReference>
<sequence length="1449" mass="162797">MSGFAENRRPEPASAPYAPQSDELAALRDEVARLRAELDACPDLILELDAEGRCAGWRGRPPARWPLPPAALMGARIDDALAALALDPAEPAAALAELTRATAALDAAAPPPRAMLGLKEGDSEAWFELTAMPVAAPSGKTELRLRVRDVTTERRRAERLDWLEQTARESHHLVVMTDAAQRITWVNPAFERRSGYSLEEARGKRPSELLHFDGTDPAVKARIRAALAAGRPAREEIRNRAKNGETYWIETNILPRRGRNGEIVGYLALQSDITERKLREAELERSRAKAQAAADLLRDAIETLPHAFLLTDAEDRLVMWNKAYARMNCGVADLIRPGVPQEELVRAAIERGLLGGPDSDPERFVRKLRERNAQDEYRSEIELLDGTVLRIFERRVPGGGRVSLRMDVTETVRAQRRLAQVIEGARVGTWLWDIRSGENIINDRWAQMLGYQVDELRPVTFETWRRLTHPDDLHAAMARLRRCIDGETDAFEAQFRMRHKDGRWIWIEARGRVLQREADGSPRLMSGVHMDVTARKEAFEALRYREELLEGLVELATVGIMLYDYHTGRIEEANPALAETLGIPREKLPGIRYREVFLPDGLAEAEARARAQMAVGERFGPFELTVRRSDGQVRNVLVNGVLVQDDLGRKRIWSVVQDITEDKIREAEREAALEAASTARRQLLEAIEALPDAFALYDADDRMVLCNERYKEYYPRSAHAMVPGASFEQILRAGLAAGEYVAALGHEEEWLRERLAQHARCEGPIEQRLADGRWVRVLEKRTAEGGWVGMRIDVTALKEAEQRLADIIEGAQVGTWQLDMRSGRNPVNRRWAEMLGYSLDDPDAVTADDFMALLHPDDRAKIEKEHAEILAGKDMFENEVRLRHRDGHYVWILSRGRVTLRAPTGEPLVTSGVHIDISEQKAREQALEAAKAELERAMRERDAAEKRFYDIISVSDDWVWEQDENLRFTFLSDNASRQVVSQDAAEVLGKTREEYFADRPEVLASADWQALARKLERREPFRNFVYMAPHRPGGERRWIRIGGTPVFDENGAFKGYRGLGSDVTEIVEAAERAEEANRAKSLFLATMSHEIRTPLNGVLGMAELLEERIEDPEGLRMIGAIRQSGETLLNILNDLLDMSKIEAGKLTLEAAPFAPAEAARRVADVHAFKAAEKGLTLRSRIDSLAEAPRLGDQHRVQQILHNLLSNAVKFTESGEIELQLRVNRRDEVVIDVRDDGIGMTRAQQKKLFEDFAQADSTISRRFGGTGLGMAIVRRLVEMMQGRIHVRSAPGKGTRVTVALPLPRAETPPAAGEAEAEAPPIRNMRVLAADDTPSNRMIMEAMLRGMGVEAVLVENGLQAVEAARRERFDALLLDISMPEMDGMEALDRIRRDEAERGLPPTPAAAITANAMTHQVAEYLERGFDRHVPKPFRREDLQAALEALRRVAPEG</sequence>
<dbReference type="Pfam" id="PF00512">
    <property type="entry name" value="HisKA"/>
    <property type="match status" value="1"/>
</dbReference>
<dbReference type="STRING" id="1189325.SAMN04488119_101176"/>
<organism evidence="14 15">
    <name type="scientific">Oceanicella actignis</name>
    <dbReference type="NCBI Taxonomy" id="1189325"/>
    <lineage>
        <taxon>Bacteria</taxon>
        <taxon>Pseudomonadati</taxon>
        <taxon>Pseudomonadota</taxon>
        <taxon>Alphaproteobacteria</taxon>
        <taxon>Rhodobacterales</taxon>
        <taxon>Paracoccaceae</taxon>
        <taxon>Oceanicella</taxon>
    </lineage>
</organism>
<feature type="coiled-coil region" evidence="8">
    <location>
        <begin position="915"/>
        <end position="947"/>
    </location>
</feature>
<evidence type="ECO:0000256" key="9">
    <source>
        <dbReference type="SAM" id="MobiDB-lite"/>
    </source>
</evidence>
<dbReference type="PROSITE" id="PS50112">
    <property type="entry name" value="PAS"/>
    <property type="match status" value="4"/>
</dbReference>
<dbReference type="InterPro" id="IPR036890">
    <property type="entry name" value="HATPase_C_sf"/>
</dbReference>
<dbReference type="SUPFAM" id="SSF52172">
    <property type="entry name" value="CheY-like"/>
    <property type="match status" value="1"/>
</dbReference>
<dbReference type="Pfam" id="PF12860">
    <property type="entry name" value="PAS_7"/>
    <property type="match status" value="2"/>
</dbReference>
<dbReference type="InterPro" id="IPR001610">
    <property type="entry name" value="PAC"/>
</dbReference>
<dbReference type="SMART" id="SM00387">
    <property type="entry name" value="HATPase_c"/>
    <property type="match status" value="1"/>
</dbReference>
<feature type="domain" description="PAS" evidence="12">
    <location>
        <begin position="414"/>
        <end position="487"/>
    </location>
</feature>
<dbReference type="InterPro" id="IPR013767">
    <property type="entry name" value="PAS_fold"/>
</dbReference>
<dbReference type="Pfam" id="PF02518">
    <property type="entry name" value="HATPase_c"/>
    <property type="match status" value="1"/>
</dbReference>
<protein>
    <recommendedName>
        <fullName evidence="2">histidine kinase</fullName>
        <ecNumber evidence="2">2.7.13.3</ecNumber>
    </recommendedName>
</protein>
<dbReference type="CDD" id="cd00082">
    <property type="entry name" value="HisKA"/>
    <property type="match status" value="1"/>
</dbReference>
<feature type="domain" description="PAS" evidence="12">
    <location>
        <begin position="545"/>
        <end position="616"/>
    </location>
</feature>
<dbReference type="Gene3D" id="3.30.450.20">
    <property type="entry name" value="PAS domain"/>
    <property type="match status" value="8"/>
</dbReference>
<evidence type="ECO:0000256" key="3">
    <source>
        <dbReference type="ARBA" id="ARBA00022553"/>
    </source>
</evidence>
<dbReference type="InterPro" id="IPR035965">
    <property type="entry name" value="PAS-like_dom_sf"/>
</dbReference>
<dbReference type="PANTHER" id="PTHR43047">
    <property type="entry name" value="TWO-COMPONENT HISTIDINE PROTEIN KINASE"/>
    <property type="match status" value="1"/>
</dbReference>
<dbReference type="InterPro" id="IPR013656">
    <property type="entry name" value="PAS_4"/>
</dbReference>
<dbReference type="InterPro" id="IPR000700">
    <property type="entry name" value="PAS-assoc_C"/>
</dbReference>
<dbReference type="EMBL" id="FRDL01000003">
    <property type="protein sequence ID" value="SHN61512.1"/>
    <property type="molecule type" value="Genomic_DNA"/>
</dbReference>
<dbReference type="Gene3D" id="3.40.50.2300">
    <property type="match status" value="1"/>
</dbReference>
<dbReference type="Pfam" id="PF00989">
    <property type="entry name" value="PAS"/>
    <property type="match status" value="1"/>
</dbReference>
<feature type="domain" description="PAS" evidence="12">
    <location>
        <begin position="800"/>
        <end position="873"/>
    </location>
</feature>
<evidence type="ECO:0000259" key="12">
    <source>
        <dbReference type="PROSITE" id="PS50112"/>
    </source>
</evidence>
<feature type="region of interest" description="Disordered" evidence="9">
    <location>
        <begin position="1"/>
        <end position="20"/>
    </location>
</feature>
<feature type="domain" description="PAC" evidence="13">
    <location>
        <begin position="233"/>
        <end position="285"/>
    </location>
</feature>
<evidence type="ECO:0000313" key="14">
    <source>
        <dbReference type="EMBL" id="SHN61512.1"/>
    </source>
</evidence>
<dbReference type="GO" id="GO:0009927">
    <property type="term" value="F:histidine phosphotransfer kinase activity"/>
    <property type="evidence" value="ECO:0007669"/>
    <property type="project" value="TreeGrafter"/>
</dbReference>
<dbReference type="Proteomes" id="UP000184066">
    <property type="component" value="Unassembled WGS sequence"/>
</dbReference>
<dbReference type="PRINTS" id="PR00344">
    <property type="entry name" value="BCTRLSENSOR"/>
</dbReference>
<evidence type="ECO:0000256" key="2">
    <source>
        <dbReference type="ARBA" id="ARBA00012438"/>
    </source>
</evidence>
<dbReference type="InterPro" id="IPR001789">
    <property type="entry name" value="Sig_transdc_resp-reg_receiver"/>
</dbReference>
<keyword evidence="15" id="KW-1185">Reference proteome</keyword>
<dbReference type="GO" id="GO:0000155">
    <property type="term" value="F:phosphorelay sensor kinase activity"/>
    <property type="evidence" value="ECO:0007669"/>
    <property type="project" value="InterPro"/>
</dbReference>
<dbReference type="RefSeq" id="WP_072746757.1">
    <property type="nucleotide sequence ID" value="NZ_FOHL01000001.1"/>
</dbReference>
<keyword evidence="8" id="KW-0175">Coiled coil</keyword>
<dbReference type="InterPro" id="IPR000014">
    <property type="entry name" value="PAS"/>
</dbReference>
<dbReference type="PROSITE" id="PS50110">
    <property type="entry name" value="RESPONSE_REGULATORY"/>
    <property type="match status" value="1"/>
</dbReference>
<proteinExistence type="predicted"/>
<dbReference type="CDD" id="cd16922">
    <property type="entry name" value="HATPase_EvgS-ArcB-TorS-like"/>
    <property type="match status" value="1"/>
</dbReference>
<dbReference type="Gene3D" id="1.10.287.130">
    <property type="match status" value="1"/>
</dbReference>
<feature type="compositionally biased region" description="Basic and acidic residues" evidence="9">
    <location>
        <begin position="1"/>
        <end position="11"/>
    </location>
</feature>
<feature type="domain" description="PAS" evidence="12">
    <location>
        <begin position="174"/>
        <end position="230"/>
    </location>
</feature>
<evidence type="ECO:0000256" key="8">
    <source>
        <dbReference type="SAM" id="Coils"/>
    </source>
</evidence>
<dbReference type="InterPro" id="IPR005467">
    <property type="entry name" value="His_kinase_dom"/>
</dbReference>
<dbReference type="Pfam" id="PF08447">
    <property type="entry name" value="PAS_3"/>
    <property type="match status" value="2"/>
</dbReference>
<feature type="coiled-coil region" evidence="8">
    <location>
        <begin position="271"/>
        <end position="300"/>
    </location>
</feature>
<dbReference type="GO" id="GO:0006355">
    <property type="term" value="P:regulation of DNA-templated transcription"/>
    <property type="evidence" value="ECO:0007669"/>
    <property type="project" value="InterPro"/>
</dbReference>
<feature type="domain" description="Histidine kinase" evidence="10">
    <location>
        <begin position="1086"/>
        <end position="1303"/>
    </location>
</feature>
<keyword evidence="6" id="KW-0902">Two-component regulatory system</keyword>
<name>A0A1M7SSP3_9RHOB</name>
<accession>A0A1M7SSP3</accession>
<evidence type="ECO:0000313" key="15">
    <source>
        <dbReference type="Proteomes" id="UP000184066"/>
    </source>
</evidence>
<feature type="modified residue" description="4-aspartylphosphate" evidence="7">
    <location>
        <position position="1373"/>
    </location>
</feature>
<dbReference type="CDD" id="cd00130">
    <property type="entry name" value="PAS"/>
    <property type="match status" value="4"/>
</dbReference>
<dbReference type="SMART" id="SM00086">
    <property type="entry name" value="PAC"/>
    <property type="match status" value="5"/>
</dbReference>
<dbReference type="OrthoDB" id="9801651at2"/>
<feature type="domain" description="Response regulatory" evidence="11">
    <location>
        <begin position="1324"/>
        <end position="1443"/>
    </location>
</feature>
<evidence type="ECO:0000259" key="13">
    <source>
        <dbReference type="PROSITE" id="PS50113"/>
    </source>
</evidence>
<keyword evidence="5" id="KW-0418">Kinase</keyword>
<dbReference type="InterPro" id="IPR003594">
    <property type="entry name" value="HATPase_dom"/>
</dbReference>
<feature type="domain" description="PAC" evidence="13">
    <location>
        <begin position="620"/>
        <end position="671"/>
    </location>
</feature>
<dbReference type="SUPFAM" id="SSF47384">
    <property type="entry name" value="Homodimeric domain of signal transducing histidine kinase"/>
    <property type="match status" value="1"/>
</dbReference>
<dbReference type="EC" id="2.7.13.3" evidence="2"/>
<dbReference type="SUPFAM" id="SSF55874">
    <property type="entry name" value="ATPase domain of HSP90 chaperone/DNA topoisomerase II/histidine kinase"/>
    <property type="match status" value="1"/>
</dbReference>
<dbReference type="GO" id="GO:0005886">
    <property type="term" value="C:plasma membrane"/>
    <property type="evidence" value="ECO:0007669"/>
    <property type="project" value="TreeGrafter"/>
</dbReference>
<reference evidence="14 15" key="1">
    <citation type="submission" date="2016-12" db="EMBL/GenBank/DDBJ databases">
        <authorList>
            <person name="Song W.-J."/>
            <person name="Kurnit D.M."/>
        </authorList>
    </citation>
    <scope>NUCLEOTIDE SEQUENCE [LARGE SCALE GENOMIC DNA]</scope>
    <source>
        <strain evidence="14 15">CGMCC 1.10808</strain>
    </source>
</reference>
<evidence type="ECO:0000256" key="1">
    <source>
        <dbReference type="ARBA" id="ARBA00000085"/>
    </source>
</evidence>
<dbReference type="PROSITE" id="PS50113">
    <property type="entry name" value="PAC"/>
    <property type="match status" value="5"/>
</dbReference>
<evidence type="ECO:0000259" key="11">
    <source>
        <dbReference type="PROSITE" id="PS50110"/>
    </source>
</evidence>
<dbReference type="InterPro" id="IPR013655">
    <property type="entry name" value="PAS_fold_3"/>
</dbReference>
<feature type="domain" description="PAC" evidence="13">
    <location>
        <begin position="491"/>
        <end position="544"/>
    </location>
</feature>
<feature type="domain" description="PAC" evidence="13">
    <location>
        <begin position="876"/>
        <end position="929"/>
    </location>
</feature>
<evidence type="ECO:0000256" key="7">
    <source>
        <dbReference type="PROSITE-ProRule" id="PRU00169"/>
    </source>
</evidence>
<dbReference type="SMART" id="SM00388">
    <property type="entry name" value="HisKA"/>
    <property type="match status" value="1"/>
</dbReference>
<evidence type="ECO:0000256" key="4">
    <source>
        <dbReference type="ARBA" id="ARBA00022679"/>
    </source>
</evidence>
<keyword evidence="4" id="KW-0808">Transferase</keyword>
<comment type="catalytic activity">
    <reaction evidence="1">
        <text>ATP + protein L-histidine = ADP + protein N-phospho-L-histidine.</text>
        <dbReference type="EC" id="2.7.13.3"/>
    </reaction>
</comment>
<evidence type="ECO:0000256" key="5">
    <source>
        <dbReference type="ARBA" id="ARBA00022777"/>
    </source>
</evidence>
<dbReference type="Pfam" id="PF00072">
    <property type="entry name" value="Response_reg"/>
    <property type="match status" value="1"/>
</dbReference>
<keyword evidence="3 7" id="KW-0597">Phosphoprotein</keyword>
<dbReference type="NCBIfam" id="TIGR00229">
    <property type="entry name" value="sensory_box"/>
    <property type="match status" value="5"/>
</dbReference>
<dbReference type="FunFam" id="3.30.565.10:FF:000010">
    <property type="entry name" value="Sensor histidine kinase RcsC"/>
    <property type="match status" value="1"/>
</dbReference>
<dbReference type="Gene3D" id="3.30.565.10">
    <property type="entry name" value="Histidine kinase-like ATPase, C-terminal domain"/>
    <property type="match status" value="1"/>
</dbReference>
<evidence type="ECO:0000259" key="10">
    <source>
        <dbReference type="PROSITE" id="PS50109"/>
    </source>
</evidence>